<dbReference type="AlphaFoldDB" id="A0A6G8B0S0"/>
<keyword evidence="2 5" id="KW-0812">Transmembrane</keyword>
<keyword evidence="4 5" id="KW-0472">Membrane</keyword>
<keyword evidence="7" id="KW-1185">Reference proteome</keyword>
<dbReference type="Proteomes" id="UP000500741">
    <property type="component" value="Chromosome"/>
</dbReference>
<protein>
    <submittedName>
        <fullName evidence="6">CvpA family protein</fullName>
    </submittedName>
</protein>
<evidence type="ECO:0000256" key="1">
    <source>
        <dbReference type="ARBA" id="ARBA00004141"/>
    </source>
</evidence>
<proteinExistence type="predicted"/>
<name>A0A6G8B0S0_9LACO</name>
<dbReference type="Pfam" id="PF02674">
    <property type="entry name" value="Colicin_V"/>
    <property type="match status" value="1"/>
</dbReference>
<dbReference type="PANTHER" id="PTHR37306:SF1">
    <property type="entry name" value="COLICIN V PRODUCTION PROTEIN"/>
    <property type="match status" value="1"/>
</dbReference>
<keyword evidence="3 5" id="KW-1133">Transmembrane helix</keyword>
<dbReference type="InterPro" id="IPR003825">
    <property type="entry name" value="Colicin-V_CvpA"/>
</dbReference>
<evidence type="ECO:0000313" key="7">
    <source>
        <dbReference type="Proteomes" id="UP000500741"/>
    </source>
</evidence>
<feature type="transmembrane region" description="Helical" evidence="5">
    <location>
        <begin position="30"/>
        <end position="52"/>
    </location>
</feature>
<evidence type="ECO:0000256" key="3">
    <source>
        <dbReference type="ARBA" id="ARBA00022989"/>
    </source>
</evidence>
<accession>A0A6G8B0S0</accession>
<feature type="transmembrane region" description="Helical" evidence="5">
    <location>
        <begin position="6"/>
        <end position="23"/>
    </location>
</feature>
<sequence>MVITIIILGLFFVAAMNGYRSGLVKTLFRFVGRIIIWTIAIMLSHNIGQFLAEHLQWSFASNWSSPVTDNLVNQSNKFLYSGIGFSLITGVGFYLLHRLQRGLKFINKVPLVGTVNRLAGALLSLIIMYLGIFFFLYIAGALDITWLHEQITYSTLAQTIMQQTPILSEKIYEWFLLM</sequence>
<evidence type="ECO:0000313" key="6">
    <source>
        <dbReference type="EMBL" id="QIL50941.1"/>
    </source>
</evidence>
<feature type="transmembrane region" description="Helical" evidence="5">
    <location>
        <begin position="78"/>
        <end position="97"/>
    </location>
</feature>
<dbReference type="KEGG" id="wco:G7084_06185"/>
<gene>
    <name evidence="6" type="ORF">G7084_06185</name>
</gene>
<evidence type="ECO:0000256" key="4">
    <source>
        <dbReference type="ARBA" id="ARBA00023136"/>
    </source>
</evidence>
<comment type="subcellular location">
    <subcellularLocation>
        <location evidence="1">Membrane</location>
        <topology evidence="1">Multi-pass membrane protein</topology>
    </subcellularLocation>
</comment>
<organism evidence="6 7">
    <name type="scientific">Weissella coleopterorum</name>
    <dbReference type="NCBI Taxonomy" id="2714949"/>
    <lineage>
        <taxon>Bacteria</taxon>
        <taxon>Bacillati</taxon>
        <taxon>Bacillota</taxon>
        <taxon>Bacilli</taxon>
        <taxon>Lactobacillales</taxon>
        <taxon>Lactobacillaceae</taxon>
        <taxon>Weissella</taxon>
    </lineage>
</organism>
<evidence type="ECO:0000256" key="5">
    <source>
        <dbReference type="SAM" id="Phobius"/>
    </source>
</evidence>
<reference evidence="6 7" key="1">
    <citation type="submission" date="2020-03" db="EMBL/GenBank/DDBJ databases">
        <title>Weissella sp. nov., isolated from Cybister lewisianus.</title>
        <authorList>
            <person name="Hyun D.-W."/>
            <person name="Bae J.-W."/>
        </authorList>
    </citation>
    <scope>NUCLEOTIDE SEQUENCE [LARGE SCALE GENOMIC DNA]</scope>
    <source>
        <strain evidence="6 7">HDW19</strain>
    </source>
</reference>
<dbReference type="GO" id="GO:0016020">
    <property type="term" value="C:membrane"/>
    <property type="evidence" value="ECO:0007669"/>
    <property type="project" value="UniProtKB-SubCell"/>
</dbReference>
<dbReference type="RefSeq" id="WP_166011035.1">
    <property type="nucleotide sequence ID" value="NZ_CP049888.1"/>
</dbReference>
<dbReference type="PANTHER" id="PTHR37306">
    <property type="entry name" value="COLICIN V PRODUCTION PROTEIN"/>
    <property type="match status" value="1"/>
</dbReference>
<evidence type="ECO:0000256" key="2">
    <source>
        <dbReference type="ARBA" id="ARBA00022692"/>
    </source>
</evidence>
<dbReference type="EMBL" id="CP049888">
    <property type="protein sequence ID" value="QIL50941.1"/>
    <property type="molecule type" value="Genomic_DNA"/>
</dbReference>
<feature type="transmembrane region" description="Helical" evidence="5">
    <location>
        <begin position="118"/>
        <end position="139"/>
    </location>
</feature>
<dbReference type="GO" id="GO:0009403">
    <property type="term" value="P:toxin biosynthetic process"/>
    <property type="evidence" value="ECO:0007669"/>
    <property type="project" value="InterPro"/>
</dbReference>